<name>A0A1C4AY95_9BACT</name>
<keyword evidence="1" id="KW-0732">Signal</keyword>
<dbReference type="AlphaFoldDB" id="A0A1C4AY95"/>
<evidence type="ECO:0000313" key="2">
    <source>
        <dbReference type="EMBL" id="SCB99600.1"/>
    </source>
</evidence>
<dbReference type="EMBL" id="FMAR01000002">
    <property type="protein sequence ID" value="SCB99600.1"/>
    <property type="molecule type" value="Genomic_DNA"/>
</dbReference>
<proteinExistence type="predicted"/>
<reference evidence="2 3" key="1">
    <citation type="submission" date="2016-08" db="EMBL/GenBank/DDBJ databases">
        <authorList>
            <person name="Seilhamer J.J."/>
        </authorList>
    </citation>
    <scope>NUCLEOTIDE SEQUENCE [LARGE SCALE GENOMIC DNA]</scope>
    <source>
        <strain evidence="2 3">A37T2</strain>
    </source>
</reference>
<sequence length="337" mass="37269">MKNLFVVMLLAVGLIAPRLVHAQVDPHFSQYYAYPLWLNPALTGVIDGDYRATVNYRNQWASVGQPYSTAGFSLDAATGKNIGVGVKVLNMSAGEAGFNYFNAMASFSYSGVKFGTNLHQHIVFGLQGGLTSRKVDPTKFQTGMQYSPGLGFDPSLYSGESLTNTHSLNFDAAVGILYYDGNPDHTLNPFAGFSVNHVTQPDDHFLTSSEGKNKSLPARYLGHGGLRIKVDDRFSLTPHFMYLKQGTAEEKLVGLYGQYKVNPEFYMLAGCSVRFQDAVIPFAGFHFKNAVLGLSYDVTTSRLNRLTNGVNTFEVSLSYICRKKKVMPEEHFFCPRL</sequence>
<dbReference type="Pfam" id="PF11751">
    <property type="entry name" value="PorP_SprF"/>
    <property type="match status" value="1"/>
</dbReference>
<evidence type="ECO:0000256" key="1">
    <source>
        <dbReference type="SAM" id="SignalP"/>
    </source>
</evidence>
<dbReference type="OrthoDB" id="1186563at2"/>
<dbReference type="Proteomes" id="UP000242818">
    <property type="component" value="Unassembled WGS sequence"/>
</dbReference>
<feature type="signal peptide" evidence="1">
    <location>
        <begin position="1"/>
        <end position="22"/>
    </location>
</feature>
<protein>
    <submittedName>
        <fullName evidence="2">Type IX secretion system membrane protein, PorP/SprF family</fullName>
    </submittedName>
</protein>
<organism evidence="2 3">
    <name type="scientific">Chitinophaga costaii</name>
    <dbReference type="NCBI Taxonomy" id="1335309"/>
    <lineage>
        <taxon>Bacteria</taxon>
        <taxon>Pseudomonadati</taxon>
        <taxon>Bacteroidota</taxon>
        <taxon>Chitinophagia</taxon>
        <taxon>Chitinophagales</taxon>
        <taxon>Chitinophagaceae</taxon>
        <taxon>Chitinophaga</taxon>
    </lineage>
</organism>
<evidence type="ECO:0000313" key="3">
    <source>
        <dbReference type="Proteomes" id="UP000242818"/>
    </source>
</evidence>
<dbReference type="RefSeq" id="WP_089709465.1">
    <property type="nucleotide sequence ID" value="NZ_FMAR01000002.1"/>
</dbReference>
<dbReference type="NCBIfam" id="TIGR03519">
    <property type="entry name" value="T9SS_PorP_fam"/>
    <property type="match status" value="1"/>
</dbReference>
<dbReference type="STRING" id="1335309.GA0116948_102343"/>
<gene>
    <name evidence="2" type="ORF">GA0116948_102343</name>
</gene>
<dbReference type="InterPro" id="IPR019861">
    <property type="entry name" value="PorP/SprF_Bacteroidetes"/>
</dbReference>
<feature type="chain" id="PRO_5008689036" evidence="1">
    <location>
        <begin position="23"/>
        <end position="337"/>
    </location>
</feature>
<keyword evidence="3" id="KW-1185">Reference proteome</keyword>
<accession>A0A1C4AY95</accession>